<dbReference type="KEGG" id="vpy:HZI73_23570"/>
<evidence type="ECO:0000256" key="5">
    <source>
        <dbReference type="SAM" id="MobiDB-lite"/>
    </source>
</evidence>
<feature type="compositionally biased region" description="Acidic residues" evidence="5">
    <location>
        <begin position="192"/>
        <end position="205"/>
    </location>
</feature>
<evidence type="ECO:0000256" key="1">
    <source>
        <dbReference type="ARBA" id="ARBA00022737"/>
    </source>
</evidence>
<dbReference type="InterPro" id="IPR000253">
    <property type="entry name" value="FHA_dom"/>
</dbReference>
<evidence type="ECO:0000313" key="8">
    <source>
        <dbReference type="EMBL" id="QUI25091.1"/>
    </source>
</evidence>
<reference evidence="8" key="1">
    <citation type="submission" date="2020-07" db="EMBL/GenBank/DDBJ databases">
        <title>Vallitalea pronyensis genome.</title>
        <authorList>
            <person name="Postec A."/>
        </authorList>
    </citation>
    <scope>NUCLEOTIDE SEQUENCE</scope>
    <source>
        <strain evidence="8">FatNI3</strain>
    </source>
</reference>
<name>A0A8J8SIY2_9FIRM</name>
<dbReference type="InterPro" id="IPR008984">
    <property type="entry name" value="SMAD_FHA_dom_sf"/>
</dbReference>
<dbReference type="Gene3D" id="3.40.50.300">
    <property type="entry name" value="P-loop containing nucleotide triphosphate hydrolases"/>
    <property type="match status" value="3"/>
</dbReference>
<dbReference type="GO" id="GO:0005524">
    <property type="term" value="F:ATP binding"/>
    <property type="evidence" value="ECO:0007669"/>
    <property type="project" value="UniProtKB-UniRule"/>
</dbReference>
<dbReference type="PANTHER" id="PTHR22683:SF1">
    <property type="entry name" value="TYPE VII SECRETION SYSTEM PROTEIN ESSC"/>
    <property type="match status" value="1"/>
</dbReference>
<dbReference type="InterPro" id="IPR027417">
    <property type="entry name" value="P-loop_NTPase"/>
</dbReference>
<feature type="domain" description="FtsK" evidence="7">
    <location>
        <begin position="671"/>
        <end position="865"/>
    </location>
</feature>
<sequence>MKKLVLYVYYQDTVQEYRLSNPGQVMKISLSTKLPVIALDGEWFLSPPKSMTVTKKQLVIGEKVAVSMDSSEEAIIYVDALSHGFVLNKYSLNHTKQITFGNSENNTIVYDEYDMKPNHAMINMENGRATISAKKKKMLYVNGIKTTSSILSFGDTIHIKACKMLYLGDALATYPSTHLKACHLTPYIPQQVEEDTEEEQEETEVNDDRFFQRSPRIIKKLEEGQLDMDSPPPPPEQKEQPLLLTLGPALTMGMAMMMSMMFTIYSSRNNPFMMIPGIAMTGAMLTGTILWPILSRAHRKKTKRKNEKKRIKRYRRYMQIEYSKLEDKIAYNKKVLLGTYPEPTVLMSRASNRDRRLWERMPSNKDFLDIRLGTGTVSPAITIKKPKDSFTMIDDRLMTELKDINTNFDGVSGMPIYFSLMENNMLGMIGDRKITVDTAMSTIVHISALHSYDEVKIVCVYNEKEAHRWSWVKQLPHVWAPEKGMRFVASSRDEVRDVFLYLKEVLTNRDETVEDGFNGPILHLPHFIVFIADADLVEDELVMRHLTNANARLGVSTIYIYDKINRLPKECKAFIQCFEAESNLYNRDRPEDGLMTFHPDTVMDKNLDGYARYLAGIKIKEIASNASITSMLTFLEMYKVGRIEHLAIKERWATNLSYRTLEAPLGVKAGGTPFLLNIHEKYHGPHGLIAGMTGSGKSEFIQSYILSMAVNYHPHDVSFILIDYKGGGMANCFIGLPHISGSITNLGGNQIRRSLVSLRSELKRRQRVFAEHGVNHIDKYQQLYKEGKASEPLPHLVMISDEFAELKSQQPEFMQELVSAARIGRSLGVHLILATQKPSGVVDDQIWSNTRFRICLKILDKSDSNEMLKRPEAANIKEPGRCYVQVGNNEIFELVQSGWSGGSYVPTDVIENEADNQISLIDGCGRSVQTVSCQAKGVKSSTTQLEAVVDYIDRLAQKEAIEPLKLWLDPLAEEVFIQDIDNRQVGFDGACWQEVDHWLCPLIGLIDDPENQKQLPLTMDMGDEGHLLLVGAPGTGKTTFIQTLVYSLVTSYSPELVSLYFLDFGGRTMGYYKDLPHTGGIVFSEEEDKLEKLFKMLVKELATRKRKFSEYGVGTLKAYMEITHKKLPAMIVLLDNYEAFNELYVDYEPTIATLSREGGNYGIFMVLTASNANSVKFKITQNIKLMCTLQLNDKYDYVSIVGQTNGLEPEQVKGRGLCKVETALEFQTALACKAANEGERVQYLRDVFKEMGNAWTGQTAKAIPFVPEEISIQTVTEHEESNVYMEQGLVPIGYDVTEAEIVAIDFSGLSVYPVLGNEQTGKTNFIKELLCLITSEFDWKVYVIEPSGGLLQRDASRYQADGYMDNADDLDRFMDGLIEEMKIRHNDLKGFRGQEEQDVTEHMYMKKYQKIMVLVDNYHEFFNMISDKALNIVENIIKNGQNLQVCFVMTANPNHLAPHVGTPLYSQVFKGMHGILLGGKMDSQAIFDVQMDYKKRAAVLQPGWGYLIHRSDYMTIRTPLL</sequence>
<protein>
    <submittedName>
        <fullName evidence="8">Type VII secretion protein EssC</fullName>
    </submittedName>
</protein>
<feature type="domain" description="FtsK" evidence="7">
    <location>
        <begin position="1014"/>
        <end position="1198"/>
    </location>
</feature>
<dbReference type="CDD" id="cd01127">
    <property type="entry name" value="TrwB_TraG_TraD_VirD4"/>
    <property type="match status" value="1"/>
</dbReference>
<evidence type="ECO:0000256" key="6">
    <source>
        <dbReference type="SAM" id="Phobius"/>
    </source>
</evidence>
<evidence type="ECO:0000256" key="3">
    <source>
        <dbReference type="ARBA" id="ARBA00022840"/>
    </source>
</evidence>
<dbReference type="SUPFAM" id="SSF49879">
    <property type="entry name" value="SMAD/FHA domain"/>
    <property type="match status" value="1"/>
</dbReference>
<feature type="binding site" evidence="4">
    <location>
        <begin position="691"/>
        <end position="698"/>
    </location>
    <ligand>
        <name>ATP</name>
        <dbReference type="ChEBI" id="CHEBI:30616"/>
    </ligand>
</feature>
<feature type="region of interest" description="Disordered" evidence="5">
    <location>
        <begin position="192"/>
        <end position="212"/>
    </location>
</feature>
<evidence type="ECO:0000313" key="9">
    <source>
        <dbReference type="Proteomes" id="UP000683246"/>
    </source>
</evidence>
<keyword evidence="6" id="KW-0472">Membrane</keyword>
<dbReference type="SMART" id="SM00382">
    <property type="entry name" value="AAA"/>
    <property type="match status" value="3"/>
</dbReference>
<feature type="transmembrane region" description="Helical" evidence="6">
    <location>
        <begin position="272"/>
        <end position="294"/>
    </location>
</feature>
<dbReference type="InterPro" id="IPR003593">
    <property type="entry name" value="AAA+_ATPase"/>
</dbReference>
<dbReference type="Pfam" id="PF01580">
    <property type="entry name" value="FtsK_SpoIIIE"/>
    <property type="match status" value="2"/>
</dbReference>
<dbReference type="NCBIfam" id="TIGR03928">
    <property type="entry name" value="T7_EssCb_Firm"/>
    <property type="match status" value="1"/>
</dbReference>
<gene>
    <name evidence="8" type="primary">essC</name>
    <name evidence="8" type="ORF">HZI73_23570</name>
</gene>
<proteinExistence type="predicted"/>
<dbReference type="SUPFAM" id="SSF52540">
    <property type="entry name" value="P-loop containing nucleoside triphosphate hydrolases"/>
    <property type="match status" value="3"/>
</dbReference>
<dbReference type="Proteomes" id="UP000683246">
    <property type="component" value="Chromosome"/>
</dbReference>
<keyword evidence="3 4" id="KW-0067">ATP-binding</keyword>
<dbReference type="InterPro" id="IPR023839">
    <property type="entry name" value="Firmicutes_EssC_C"/>
</dbReference>
<dbReference type="Gene3D" id="2.60.200.20">
    <property type="match status" value="1"/>
</dbReference>
<dbReference type="RefSeq" id="WP_212695790.1">
    <property type="nucleotide sequence ID" value="NZ_CP058649.1"/>
</dbReference>
<dbReference type="InterPro" id="IPR002543">
    <property type="entry name" value="FtsK_dom"/>
</dbReference>
<keyword evidence="1" id="KW-0677">Repeat</keyword>
<keyword evidence="6" id="KW-0812">Transmembrane</keyword>
<feature type="transmembrane region" description="Helical" evidence="6">
    <location>
        <begin position="242"/>
        <end position="265"/>
    </location>
</feature>
<evidence type="ECO:0000256" key="4">
    <source>
        <dbReference type="PROSITE-ProRule" id="PRU00289"/>
    </source>
</evidence>
<dbReference type="EMBL" id="CP058649">
    <property type="protein sequence ID" value="QUI25091.1"/>
    <property type="molecule type" value="Genomic_DNA"/>
</dbReference>
<organism evidence="8 9">
    <name type="scientific">Vallitalea pronyensis</name>
    <dbReference type="NCBI Taxonomy" id="1348613"/>
    <lineage>
        <taxon>Bacteria</taxon>
        <taxon>Bacillati</taxon>
        <taxon>Bacillota</taxon>
        <taxon>Clostridia</taxon>
        <taxon>Lachnospirales</taxon>
        <taxon>Vallitaleaceae</taxon>
        <taxon>Vallitalea</taxon>
    </lineage>
</organism>
<keyword evidence="2 4" id="KW-0547">Nucleotide-binding</keyword>
<dbReference type="GO" id="GO:0003677">
    <property type="term" value="F:DNA binding"/>
    <property type="evidence" value="ECO:0007669"/>
    <property type="project" value="InterPro"/>
</dbReference>
<evidence type="ECO:0000259" key="7">
    <source>
        <dbReference type="PROSITE" id="PS50901"/>
    </source>
</evidence>
<dbReference type="PROSITE" id="PS50901">
    <property type="entry name" value="FTSK"/>
    <property type="match status" value="2"/>
</dbReference>
<keyword evidence="9" id="KW-1185">Reference proteome</keyword>
<dbReference type="GO" id="GO:0016020">
    <property type="term" value="C:membrane"/>
    <property type="evidence" value="ECO:0007669"/>
    <property type="project" value="UniProtKB-SubCell"/>
</dbReference>
<dbReference type="PANTHER" id="PTHR22683">
    <property type="entry name" value="SPORULATION PROTEIN RELATED"/>
    <property type="match status" value="1"/>
</dbReference>
<dbReference type="Pfam" id="PF00498">
    <property type="entry name" value="FHA"/>
    <property type="match status" value="1"/>
</dbReference>
<feature type="binding site" evidence="4">
    <location>
        <begin position="1031"/>
        <end position="1038"/>
    </location>
    <ligand>
        <name>ATP</name>
        <dbReference type="ChEBI" id="CHEBI:30616"/>
    </ligand>
</feature>
<keyword evidence="6" id="KW-1133">Transmembrane helix</keyword>
<accession>A0A8J8SIY2</accession>
<dbReference type="InterPro" id="IPR050206">
    <property type="entry name" value="FtsK/SpoIIIE/SftA"/>
</dbReference>
<evidence type="ECO:0000256" key="2">
    <source>
        <dbReference type="ARBA" id="ARBA00022741"/>
    </source>
</evidence>